<feature type="region of interest" description="Disordered" evidence="1">
    <location>
        <begin position="713"/>
        <end position="752"/>
    </location>
</feature>
<feature type="compositionally biased region" description="Acidic residues" evidence="1">
    <location>
        <begin position="741"/>
        <end position="752"/>
    </location>
</feature>
<keyword evidence="3" id="KW-1185">Reference proteome</keyword>
<proteinExistence type="predicted"/>
<dbReference type="EMBL" id="CM029040">
    <property type="protein sequence ID" value="KAG2633921.1"/>
    <property type="molecule type" value="Genomic_DNA"/>
</dbReference>
<evidence type="ECO:0008006" key="4">
    <source>
        <dbReference type="Google" id="ProtNLM"/>
    </source>
</evidence>
<dbReference type="AlphaFoldDB" id="A0A8T0VAZ3"/>
<evidence type="ECO:0000313" key="2">
    <source>
        <dbReference type="EMBL" id="KAG2633921.1"/>
    </source>
</evidence>
<accession>A0A8T0VAZ3</accession>
<sequence length="752" mass="83236">MEVSDLDPSPRRAFASKIFSLTGFPITSRLSAGANNFWFLASFSRSRLKLSVENVGFILQSVFGILALDFAVSKKFVVNLWNSKGLDLARSFIASSQGRKFDWVQIGSWSNRNTVLAGANVVPVGNFALEGKSVFSRLNSSDLFHNNLPGRRVLVFSRLNSKDLLRNVFVDSPTSSRGARTNKVHADSLGLVSKRVVTSEIRATKHIDGANNPRHLSAAAVNHSSNLNSEPDLDLHLSCGPATRPKPLSQPANQRPRVFASGPCSRCFSNRHSRPNCCNRLRCSSCFRVGHTAINCRFVPRFSGLSEKMIFSSQSNTDAWASHNLKLWFSQPTPLTSGTSTGGPVFHSFSDFFAVTYNCATVTYSPSTVPWSSTVLCATSLPADAPTRISSSSPSRFNPAAGGFDLDQVMAFRFVDPTPFVPRGTQRVMIPNRKVMSRVVLGRPRRNNDDVAIVTIEPLPEHQISFIGIRDVLDDFLRTHKRIGFRSIQPCPFGSPHVFGNVRISFAEHNKGWNNATTTMNHDVWLMLLGFNIDYWEQEDVEKVVADFGKVLHWEEDLDYLARIIVKARVVNLTEIPWFIVCSEGNKFEGDCWTAQFEVVSDLATNTKEKVDENPLPPPQLEAKDLRSSMDPESWSQSVLSKVDSLQKDGSVVDSNLRRSKRQKALNKGYKNSTCSVKGCLGCTLNPPILSPSTIKNLGSSFGKLDPNLLYEENLGQPSLKKKSAPSPGGKKPSKKKSSINDDESEDEKTKK</sequence>
<dbReference type="PANTHER" id="PTHR33075">
    <property type="entry name" value="OS02G0499800 PROTEIN"/>
    <property type="match status" value="1"/>
</dbReference>
<dbReference type="PANTHER" id="PTHR33075:SF7">
    <property type="entry name" value="OS02G0303350 PROTEIN"/>
    <property type="match status" value="1"/>
</dbReference>
<comment type="caution">
    <text evidence="2">The sequence shown here is derived from an EMBL/GenBank/DDBJ whole genome shotgun (WGS) entry which is preliminary data.</text>
</comment>
<evidence type="ECO:0000256" key="1">
    <source>
        <dbReference type="SAM" id="MobiDB-lite"/>
    </source>
</evidence>
<evidence type="ECO:0000313" key="3">
    <source>
        <dbReference type="Proteomes" id="UP000823388"/>
    </source>
</evidence>
<name>A0A8T0VAZ3_PANVG</name>
<dbReference type="Proteomes" id="UP000823388">
    <property type="component" value="Chromosome 2N"/>
</dbReference>
<gene>
    <name evidence="2" type="ORF">PVAP13_2NG251100</name>
</gene>
<reference evidence="2" key="1">
    <citation type="submission" date="2020-05" db="EMBL/GenBank/DDBJ databases">
        <title>WGS assembly of Panicum virgatum.</title>
        <authorList>
            <person name="Lovell J.T."/>
            <person name="Jenkins J."/>
            <person name="Shu S."/>
            <person name="Juenger T.E."/>
            <person name="Schmutz J."/>
        </authorList>
    </citation>
    <scope>NUCLEOTIDE SEQUENCE</scope>
    <source>
        <strain evidence="2">AP13</strain>
    </source>
</reference>
<protein>
    <recommendedName>
        <fullName evidence="4">DUF4283 domain-containing protein</fullName>
    </recommendedName>
</protein>
<organism evidence="2 3">
    <name type="scientific">Panicum virgatum</name>
    <name type="common">Blackwell switchgrass</name>
    <dbReference type="NCBI Taxonomy" id="38727"/>
    <lineage>
        <taxon>Eukaryota</taxon>
        <taxon>Viridiplantae</taxon>
        <taxon>Streptophyta</taxon>
        <taxon>Embryophyta</taxon>
        <taxon>Tracheophyta</taxon>
        <taxon>Spermatophyta</taxon>
        <taxon>Magnoliopsida</taxon>
        <taxon>Liliopsida</taxon>
        <taxon>Poales</taxon>
        <taxon>Poaceae</taxon>
        <taxon>PACMAD clade</taxon>
        <taxon>Panicoideae</taxon>
        <taxon>Panicodae</taxon>
        <taxon>Paniceae</taxon>
        <taxon>Panicinae</taxon>
        <taxon>Panicum</taxon>
        <taxon>Panicum sect. Hiantes</taxon>
    </lineage>
</organism>